<gene>
    <name evidence="2" type="ordered locus">PB2503_09254</name>
</gene>
<dbReference type="EMBL" id="CP002156">
    <property type="protein sequence ID" value="ADM09904.1"/>
    <property type="molecule type" value="Genomic_DNA"/>
</dbReference>
<accession>E0TD81</accession>
<name>E0TD81_PARBH</name>
<dbReference type="STRING" id="314260.PB2503_09254"/>
<dbReference type="InterPro" id="IPR013096">
    <property type="entry name" value="Cupin_2"/>
</dbReference>
<sequence>MAGITKLNAEDAVPGPQGQALAVEGEGVALRVWNEGPVEKADDHASDYETLGYVISGEAELKSGNDTLHLTPGDSWRVPKGVPHRYVIKTAFSAIEATSPPARGTSLGGHSTG</sequence>
<organism evidence="2 3">
    <name type="scientific">Parvularcula bermudensis (strain ATCC BAA-594 / HTCC2503 / KCTC 12087)</name>
    <dbReference type="NCBI Taxonomy" id="314260"/>
    <lineage>
        <taxon>Bacteria</taxon>
        <taxon>Pseudomonadati</taxon>
        <taxon>Pseudomonadota</taxon>
        <taxon>Alphaproteobacteria</taxon>
        <taxon>Parvularculales</taxon>
        <taxon>Parvularculaceae</taxon>
        <taxon>Parvularcula</taxon>
    </lineage>
</organism>
<dbReference type="eggNOG" id="COG1917">
    <property type="taxonomic scope" value="Bacteria"/>
</dbReference>
<evidence type="ECO:0000259" key="1">
    <source>
        <dbReference type="Pfam" id="PF07883"/>
    </source>
</evidence>
<evidence type="ECO:0000313" key="2">
    <source>
        <dbReference type="EMBL" id="ADM09904.1"/>
    </source>
</evidence>
<reference evidence="2 3" key="2">
    <citation type="journal article" date="2011" name="J. Bacteriol.">
        <title>Complete genome sequence of strain HTCC2503T of Parvularcula bermudensis, the type species of the order "Parvularculales" in the class Alphaproteobacteria.</title>
        <authorList>
            <person name="Oh H.M."/>
            <person name="Kang I."/>
            <person name="Vergin K.L."/>
            <person name="Kang D."/>
            <person name="Rhee K.H."/>
            <person name="Giovannoni S.J."/>
            <person name="Cho J.C."/>
        </authorList>
    </citation>
    <scope>NUCLEOTIDE SEQUENCE [LARGE SCALE GENOMIC DNA]</scope>
    <source>
        <strain evidence="3">ATCC BAA-594 / HTCC2503 / KCTC 12087</strain>
    </source>
</reference>
<dbReference type="Proteomes" id="UP000001302">
    <property type="component" value="Chromosome"/>
</dbReference>
<reference evidence="3" key="1">
    <citation type="submission" date="2010-08" db="EMBL/GenBank/DDBJ databases">
        <title>Genome sequence of Parvularcula bermudensis HTCC2503.</title>
        <authorList>
            <person name="Kang D.-M."/>
            <person name="Oh H.-M."/>
            <person name="Cho J.-C."/>
        </authorList>
    </citation>
    <scope>NUCLEOTIDE SEQUENCE [LARGE SCALE GENOMIC DNA]</scope>
    <source>
        <strain evidence="3">ATCC BAA-594 / HTCC2503 / KCTC 12087</strain>
    </source>
</reference>
<dbReference type="RefSeq" id="WP_013300878.1">
    <property type="nucleotide sequence ID" value="NC_014414.1"/>
</dbReference>
<dbReference type="Pfam" id="PF07883">
    <property type="entry name" value="Cupin_2"/>
    <property type="match status" value="1"/>
</dbReference>
<dbReference type="AlphaFoldDB" id="E0TD81"/>
<dbReference type="Gene3D" id="2.60.120.10">
    <property type="entry name" value="Jelly Rolls"/>
    <property type="match status" value="1"/>
</dbReference>
<feature type="domain" description="Cupin type-2" evidence="1">
    <location>
        <begin position="39"/>
        <end position="89"/>
    </location>
</feature>
<dbReference type="InterPro" id="IPR014710">
    <property type="entry name" value="RmlC-like_jellyroll"/>
</dbReference>
<dbReference type="InterPro" id="IPR011051">
    <property type="entry name" value="RmlC_Cupin_sf"/>
</dbReference>
<dbReference type="HOGENOM" id="CLU_170979_0_0_5"/>
<protein>
    <recommendedName>
        <fullName evidence="1">Cupin type-2 domain-containing protein</fullName>
    </recommendedName>
</protein>
<keyword evidence="3" id="KW-1185">Reference proteome</keyword>
<dbReference type="OrthoDB" id="882143at2"/>
<proteinExistence type="predicted"/>
<dbReference type="SUPFAM" id="SSF51182">
    <property type="entry name" value="RmlC-like cupins"/>
    <property type="match status" value="1"/>
</dbReference>
<evidence type="ECO:0000313" key="3">
    <source>
        <dbReference type="Proteomes" id="UP000001302"/>
    </source>
</evidence>
<dbReference type="KEGG" id="pbr:PB2503_09254"/>